<dbReference type="Pfam" id="PF02735">
    <property type="entry name" value="Ku"/>
    <property type="match status" value="1"/>
</dbReference>
<dbReference type="SMART" id="SM00559">
    <property type="entry name" value="Ku78"/>
    <property type="match status" value="1"/>
</dbReference>
<dbReference type="CDD" id="cd00789">
    <property type="entry name" value="KU_like"/>
    <property type="match status" value="1"/>
</dbReference>
<dbReference type="PANTHER" id="PTHR41251:SF1">
    <property type="entry name" value="NON-HOMOLOGOUS END JOINING PROTEIN KU"/>
    <property type="match status" value="1"/>
</dbReference>
<keyword evidence="2" id="KW-0233">DNA recombination</keyword>
<evidence type="ECO:0000313" key="5">
    <source>
        <dbReference type="Proteomes" id="UP000494216"/>
    </source>
</evidence>
<dbReference type="InterPro" id="IPR009187">
    <property type="entry name" value="Prok_Ku"/>
</dbReference>
<name>A0A8S0XGS4_9GAMM</name>
<dbReference type="SUPFAM" id="SSF100939">
    <property type="entry name" value="SPOC domain-like"/>
    <property type="match status" value="1"/>
</dbReference>
<comment type="function">
    <text evidence="2">With LigD forms a non-homologous end joining (NHEJ) DNA repair enzyme, which repairs dsDNA breaks with reduced fidelity. Binds linear dsDNA with 5'- and 3'- overhangs but not closed circular dsDNA nor ssDNA. Recruits and stimulates the ligase activity of LigD.</text>
</comment>
<dbReference type="HAMAP" id="MF_01875">
    <property type="entry name" value="Prokaryotic_Ku"/>
    <property type="match status" value="1"/>
</dbReference>
<reference evidence="4 5" key="1">
    <citation type="submission" date="2020-02" db="EMBL/GenBank/DDBJ databases">
        <authorList>
            <person name="Hogendoorn C."/>
        </authorList>
    </citation>
    <scope>NUCLEOTIDE SEQUENCE [LARGE SCALE GENOMIC DNA]</scope>
    <source>
        <strain evidence="4">METHB21</strain>
    </source>
</reference>
<comment type="subunit">
    <text evidence="2">Homodimer. Interacts with LigD.</text>
</comment>
<evidence type="ECO:0000313" key="4">
    <source>
        <dbReference type="EMBL" id="CAA9888723.1"/>
    </source>
</evidence>
<sequence length="280" mass="31375">MLQVGGNQLNIKCISKVDLDGEIMKSIWTGAIGFGLVNIPVKLYSAVESSELDLDMLDKKDHSPIGFKHVSERSGKEVSWENIVKGYKLNDEYVILSDEDFEKASVEKSKIIAISDFVNEDEIDSIYFETPYYVEPDKSGERAYALLREALMKTQKAGIATFVMRSRENLAILRADGDVIILNKIRFAEEIRDASELALPARTGLKKDELEMAVSLINQLSGDFDITAYKYTYTDTLLKLIKAKAKGVKTRTPHLKVVPTKSTDLMAQLKASLNNRKKVS</sequence>
<dbReference type="GO" id="GO:0006303">
    <property type="term" value="P:double-strand break repair via nonhomologous end joining"/>
    <property type="evidence" value="ECO:0007669"/>
    <property type="project" value="UniProtKB-UniRule"/>
</dbReference>
<dbReference type="InterPro" id="IPR016194">
    <property type="entry name" value="SPOC-like_C_dom_sf"/>
</dbReference>
<keyword evidence="5" id="KW-1185">Reference proteome</keyword>
<dbReference type="GO" id="GO:0003690">
    <property type="term" value="F:double-stranded DNA binding"/>
    <property type="evidence" value="ECO:0007669"/>
    <property type="project" value="UniProtKB-UniRule"/>
</dbReference>
<keyword evidence="1 2" id="KW-0238">DNA-binding</keyword>
<organism evidence="4 5">
    <name type="scientific">Candidatus Methylobacter favarea</name>
    <dbReference type="NCBI Taxonomy" id="2707345"/>
    <lineage>
        <taxon>Bacteria</taxon>
        <taxon>Pseudomonadati</taxon>
        <taxon>Pseudomonadota</taxon>
        <taxon>Gammaproteobacteria</taxon>
        <taxon>Methylococcales</taxon>
        <taxon>Methylococcaceae</taxon>
        <taxon>Methylobacter</taxon>
    </lineage>
</organism>
<evidence type="ECO:0000256" key="2">
    <source>
        <dbReference type="HAMAP-Rule" id="MF_01875"/>
    </source>
</evidence>
<dbReference type="EMBL" id="CADCXN010000001">
    <property type="protein sequence ID" value="CAA9888723.1"/>
    <property type="molecule type" value="Genomic_DNA"/>
</dbReference>
<accession>A0A8S0XGS4</accession>
<evidence type="ECO:0000256" key="1">
    <source>
        <dbReference type="ARBA" id="ARBA00023125"/>
    </source>
</evidence>
<gene>
    <name evidence="2 4" type="primary">ku</name>
    <name evidence="4" type="ORF">METHB2_10021</name>
</gene>
<dbReference type="AlphaFoldDB" id="A0A8S0XGS4"/>
<dbReference type="PIRSF" id="PIRSF006493">
    <property type="entry name" value="Prok_Ku"/>
    <property type="match status" value="1"/>
</dbReference>
<keyword evidence="2" id="KW-0227">DNA damage</keyword>
<keyword evidence="2" id="KW-0234">DNA repair</keyword>
<dbReference type="Proteomes" id="UP000494216">
    <property type="component" value="Unassembled WGS sequence"/>
</dbReference>
<comment type="caution">
    <text evidence="4">The sequence shown here is derived from an EMBL/GenBank/DDBJ whole genome shotgun (WGS) entry which is preliminary data.</text>
</comment>
<comment type="similarity">
    <text evidence="2">Belongs to the prokaryotic Ku family.</text>
</comment>
<dbReference type="InterPro" id="IPR006164">
    <property type="entry name" value="DNA_bd_Ku70/Ku80"/>
</dbReference>
<dbReference type="GO" id="GO:0006310">
    <property type="term" value="P:DNA recombination"/>
    <property type="evidence" value="ECO:0007669"/>
    <property type="project" value="UniProtKB-KW"/>
</dbReference>
<feature type="domain" description="Ku" evidence="3">
    <location>
        <begin position="75"/>
        <end position="202"/>
    </location>
</feature>
<proteinExistence type="inferred from homology"/>
<dbReference type="Gene3D" id="2.40.290.10">
    <property type="match status" value="1"/>
</dbReference>
<protein>
    <recommendedName>
        <fullName evidence="2">Non-homologous end joining protein Ku</fullName>
    </recommendedName>
</protein>
<dbReference type="PANTHER" id="PTHR41251">
    <property type="entry name" value="NON-HOMOLOGOUS END JOINING PROTEIN KU"/>
    <property type="match status" value="1"/>
</dbReference>
<evidence type="ECO:0000259" key="3">
    <source>
        <dbReference type="SMART" id="SM00559"/>
    </source>
</evidence>
<dbReference type="NCBIfam" id="TIGR02772">
    <property type="entry name" value="Ku_bact"/>
    <property type="match status" value="1"/>
</dbReference>